<evidence type="ECO:0000259" key="1">
    <source>
        <dbReference type="Pfam" id="PF20803"/>
    </source>
</evidence>
<dbReference type="Gene3D" id="3.30.70.2650">
    <property type="match status" value="1"/>
</dbReference>
<protein>
    <submittedName>
        <fullName evidence="2">Phenylacetic acid degradation operon negative regulatory protein</fullName>
    </submittedName>
</protein>
<dbReference type="InterPro" id="IPR048846">
    <property type="entry name" value="PaaX-like_central"/>
</dbReference>
<organism evidence="2 3">
    <name type="scientific">Candidatus Berkelbacteria bacterium Athens1014_28</name>
    <dbReference type="NCBI Taxonomy" id="2017145"/>
    <lineage>
        <taxon>Bacteria</taxon>
        <taxon>Candidatus Berkelbacteria</taxon>
    </lineage>
</organism>
<dbReference type="Pfam" id="PF20803">
    <property type="entry name" value="PaaX_M"/>
    <property type="match status" value="1"/>
</dbReference>
<dbReference type="AlphaFoldDB" id="A0A554LNE4"/>
<evidence type="ECO:0000313" key="2">
    <source>
        <dbReference type="EMBL" id="TSC94304.1"/>
    </source>
</evidence>
<evidence type="ECO:0000313" key="3">
    <source>
        <dbReference type="Proteomes" id="UP000316495"/>
    </source>
</evidence>
<sequence length="200" mass="23931">MKKQHKELLKISAKELLLSLFDLSVPFFQASSIYRKNANDYINERRLERSEFWDRVKYLRRMGYIQTFVDKNQKYLELTKKGKLRGELFKKEIKEIRHPIKWDGKFRLVIFDVPEKHKTERDLLRSKLKQLNFIQIQKSVYAHPFECTEAIGALTYNYNLSDYVSIFIADAILGEENIIDHFLDRKILSKKDLRALVNKN</sequence>
<proteinExistence type="predicted"/>
<comment type="caution">
    <text evidence="2">The sequence shown here is derived from an EMBL/GenBank/DDBJ whole genome shotgun (WGS) entry which is preliminary data.</text>
</comment>
<feature type="domain" description="Transcriptional repressor PaaX-like central Cas2-like" evidence="1">
    <location>
        <begin position="101"/>
        <end position="176"/>
    </location>
</feature>
<name>A0A554LNE4_9BACT</name>
<gene>
    <name evidence="2" type="ORF">Athens101428_347</name>
</gene>
<reference evidence="2 3" key="1">
    <citation type="submission" date="2017-07" db="EMBL/GenBank/DDBJ databases">
        <title>Mechanisms for carbon and nitrogen cycling indicate functional differentiation within the Candidate Phyla Radiation.</title>
        <authorList>
            <person name="Danczak R.E."/>
            <person name="Johnston M.D."/>
            <person name="Kenah C."/>
            <person name="Slattery M."/>
            <person name="Wrighton K.C."/>
            <person name="Wilkins M.J."/>
        </authorList>
    </citation>
    <scope>NUCLEOTIDE SEQUENCE [LARGE SCALE GENOMIC DNA]</scope>
    <source>
        <strain evidence="2">Athens1014_28</strain>
    </source>
</reference>
<accession>A0A554LNE4</accession>
<dbReference type="EMBL" id="VMGN01000016">
    <property type="protein sequence ID" value="TSC94304.1"/>
    <property type="molecule type" value="Genomic_DNA"/>
</dbReference>
<dbReference type="Proteomes" id="UP000316495">
    <property type="component" value="Unassembled WGS sequence"/>
</dbReference>